<gene>
    <name evidence="1" type="ORF">GHT09_020185</name>
    <name evidence="2" type="ORF">MONAX_5E007840</name>
</gene>
<reference evidence="1" key="2">
    <citation type="submission" date="2020-08" db="EMBL/GenBank/DDBJ databases">
        <authorList>
            <person name="Shumante A."/>
            <person name="Zimin A.V."/>
            <person name="Puiu D."/>
            <person name="Salzberg S.L."/>
        </authorList>
    </citation>
    <scope>NUCLEOTIDE SEQUENCE</scope>
    <source>
        <strain evidence="1">WC2-LM</strain>
        <tissue evidence="1">Liver</tissue>
    </source>
</reference>
<evidence type="ECO:0000313" key="2">
    <source>
        <dbReference type="EMBL" id="VTJ55343.1"/>
    </source>
</evidence>
<proteinExistence type="predicted"/>
<evidence type="ECO:0000313" key="3">
    <source>
        <dbReference type="Proteomes" id="UP000335636"/>
    </source>
</evidence>
<sequence>MLLFTFSLTGAPDTIDALGPRCNSASVWWVSSVPASQARTREWAQGAVEINFKELTPFPHPTDPHSLCEIYLRVIPSEGWVRRRPGAPELRWGASCRGSLLPTMNPPLHCRPPQASALGRWQRMLSSAHVPF</sequence>
<accession>A0A5E4ADD2</accession>
<dbReference type="AlphaFoldDB" id="A0A5E4ADD2"/>
<dbReference type="Proteomes" id="UP000662637">
    <property type="component" value="Unassembled WGS sequence"/>
</dbReference>
<name>A0A5E4ADD2_MARMO</name>
<dbReference type="EMBL" id="CABDUW010000049">
    <property type="protein sequence ID" value="VTJ55343.1"/>
    <property type="molecule type" value="Genomic_DNA"/>
</dbReference>
<dbReference type="Proteomes" id="UP000335636">
    <property type="component" value="Unassembled WGS sequence"/>
</dbReference>
<reference evidence="2 3" key="1">
    <citation type="submission" date="2019-04" db="EMBL/GenBank/DDBJ databases">
        <authorList>
            <person name="Alioto T."/>
            <person name="Alioto T."/>
        </authorList>
    </citation>
    <scope>NUCLEOTIDE SEQUENCE [LARGE SCALE GENOMIC DNA]</scope>
</reference>
<keyword evidence="3" id="KW-1185">Reference proteome</keyword>
<dbReference type="EMBL" id="WJEC01007707">
    <property type="protein sequence ID" value="KAF7468904.1"/>
    <property type="molecule type" value="Genomic_DNA"/>
</dbReference>
<evidence type="ECO:0000313" key="1">
    <source>
        <dbReference type="EMBL" id="KAF7468904.1"/>
    </source>
</evidence>
<protein>
    <submittedName>
        <fullName evidence="2">Uncharacterized protein</fullName>
    </submittedName>
</protein>
<organism evidence="2 3">
    <name type="scientific">Marmota monax</name>
    <name type="common">Woodchuck</name>
    <dbReference type="NCBI Taxonomy" id="9995"/>
    <lineage>
        <taxon>Eukaryota</taxon>
        <taxon>Metazoa</taxon>
        <taxon>Chordata</taxon>
        <taxon>Craniata</taxon>
        <taxon>Vertebrata</taxon>
        <taxon>Euteleostomi</taxon>
        <taxon>Mammalia</taxon>
        <taxon>Eutheria</taxon>
        <taxon>Euarchontoglires</taxon>
        <taxon>Glires</taxon>
        <taxon>Rodentia</taxon>
        <taxon>Sciuromorpha</taxon>
        <taxon>Sciuridae</taxon>
        <taxon>Xerinae</taxon>
        <taxon>Marmotini</taxon>
        <taxon>Marmota</taxon>
    </lineage>
</organism>